<evidence type="ECO:0000313" key="2">
    <source>
        <dbReference type="Proteomes" id="UP000033451"/>
    </source>
</evidence>
<sequence>MNTAYVPAPTTNELAALLGLRIEKTDDGYEVYDWEVCAALLSNGDDPSRSIVLTASSMQEVEGWVELSYGTLCAELIQSRESVRGALGIPEVSDCM</sequence>
<protein>
    <submittedName>
        <fullName evidence="1">Uncharacterized protein</fullName>
    </submittedName>
</protein>
<organism evidence="1 2">
    <name type="scientific">Microbacterium ginsengisoli</name>
    <dbReference type="NCBI Taxonomy" id="400772"/>
    <lineage>
        <taxon>Bacteria</taxon>
        <taxon>Bacillati</taxon>
        <taxon>Actinomycetota</taxon>
        <taxon>Actinomycetes</taxon>
        <taxon>Micrococcales</taxon>
        <taxon>Microbacteriaceae</taxon>
        <taxon>Microbacterium</taxon>
    </lineage>
</organism>
<gene>
    <name evidence="1" type="ORF">RR49_00580</name>
</gene>
<dbReference type="RefSeq" id="WP_045246572.1">
    <property type="nucleotide sequence ID" value="NZ_JYIY01000059.1"/>
</dbReference>
<reference evidence="1 2" key="1">
    <citation type="submission" date="2015-02" db="EMBL/GenBank/DDBJ databases">
        <title>Draft genome sequences of ten Microbacterium spp. with emphasis on heavy metal contaminated environments.</title>
        <authorList>
            <person name="Corretto E."/>
        </authorList>
    </citation>
    <scope>NUCLEOTIDE SEQUENCE [LARGE SCALE GENOMIC DNA]</scope>
    <source>
        <strain evidence="1 2">DSM 18659</strain>
    </source>
</reference>
<name>A0A0F0M2A9_9MICO</name>
<evidence type="ECO:0000313" key="1">
    <source>
        <dbReference type="EMBL" id="KJL39007.1"/>
    </source>
</evidence>
<accession>A0A0F0M2A9</accession>
<comment type="caution">
    <text evidence="1">The sequence shown here is derived from an EMBL/GenBank/DDBJ whole genome shotgun (WGS) entry which is preliminary data.</text>
</comment>
<dbReference type="EMBL" id="JYIY01000059">
    <property type="protein sequence ID" value="KJL39007.1"/>
    <property type="molecule type" value="Genomic_DNA"/>
</dbReference>
<dbReference type="PATRIC" id="fig|400772.4.peg.615"/>
<proteinExistence type="predicted"/>
<dbReference type="AlphaFoldDB" id="A0A0F0M2A9"/>
<dbReference type="STRING" id="400772.RR49_00580"/>
<keyword evidence="2" id="KW-1185">Reference proteome</keyword>
<dbReference type="Proteomes" id="UP000033451">
    <property type="component" value="Unassembled WGS sequence"/>
</dbReference>